<dbReference type="OrthoDB" id="1083011at2"/>
<proteinExistence type="predicted"/>
<dbReference type="PROSITE" id="PS51257">
    <property type="entry name" value="PROKAR_LIPOPROTEIN"/>
    <property type="match status" value="1"/>
</dbReference>
<dbReference type="STRING" id="537011.PREVCOP_04263"/>
<accession>D1PAN8</accession>
<dbReference type="Gene3D" id="2.40.128.630">
    <property type="match status" value="1"/>
</dbReference>
<gene>
    <name evidence="2" type="ORF">PREVCOP_04263</name>
</gene>
<keyword evidence="1" id="KW-0732">Signal</keyword>
<dbReference type="EMBL" id="ACBX02000009">
    <property type="protein sequence ID" value="EFB36217.1"/>
    <property type="molecule type" value="Genomic_DNA"/>
</dbReference>
<dbReference type="HOGENOM" id="CLU_376781_0_0_10"/>
<dbReference type="SUPFAM" id="SSF63825">
    <property type="entry name" value="YWTD domain"/>
    <property type="match status" value="1"/>
</dbReference>
<keyword evidence="3" id="KW-1185">Reference proteome</keyword>
<feature type="chain" id="PRO_5003024573" evidence="1">
    <location>
        <begin position="20"/>
        <end position="817"/>
    </location>
</feature>
<sequence length="817" mass="86672">MKVFNSKLAAIGLAAFVFASCSDSNSDGPSTNPDILDATTIGLTQSDAASLAASVTNYKVSANAGARRFSRAADETLFNGLTSMPEIPTIPGRGVNEITGATNLEEGQKYYYKGDGTLDLRGQSIKGATLWVRGKATVIYDKTEGNNKIYVQPGAHLVFKGTGAAVAAGDKIIIAKAGDFKSDNDITIDGTLYCTTHIGELNAEKTEPAQNVTVNGNVFLYGYVATKDGEPVKENGKEVWNYASIRAKKLTIGANAKVNVADKIYRTNDVELNGALHVGRTMEVSNLTINNGGQLSSDASIKVKQALTMNAGSKITTSYLNVTSDTYNNKGQEHVADGNSVATLNGNCQIILSNLGVINLNTLKTDNTAGQIVLNSNDASGYSVVKVDKFIYTGSDDNVKCFTTPQDNSATFLLQLKKCYKGSESTEVNYNDLAFDASYLDYDVATDGAALVPQDNHTWKLKDDVAAKIQKNPKLDLIASLGTPDGQSATSIIPANSNLYISYHTYGSTFGGNIEVAKMSGSTLSLLQNVSTNGEDNKTDFNHLNVIDGKLFLAGSNNAGAVVAYANLSNGTIDTNSGLTTLPTWRNAQSKDDAADHGDANCVVKWGNNIYVATTRGYEIYDPSQNYLHTNVTMPGKAKFMATSTEGLIGLNYGTDVKAGDAAVNGQMVCFTSADLQSRGRNFDLGNIAPNNGKNMVAVGPDGKIYACQSAKGLSCWNANGTKAWTNNYVTPINTKGNKSVDNRLGYINGVAVDANYVYVAAGAYGLVVLDKDGNVVAHRAVGEKHSANYVAVDGTNIYVAYGTGRVQVFKLTNTAK</sequence>
<evidence type="ECO:0000256" key="1">
    <source>
        <dbReference type="SAM" id="SignalP"/>
    </source>
</evidence>
<feature type="signal peptide" evidence="1">
    <location>
        <begin position="1"/>
        <end position="19"/>
    </location>
</feature>
<dbReference type="Proteomes" id="UP000004477">
    <property type="component" value="Unassembled WGS sequence"/>
</dbReference>
<organism evidence="2 3">
    <name type="scientific">Segatella copri DSM 18205</name>
    <dbReference type="NCBI Taxonomy" id="537011"/>
    <lineage>
        <taxon>Bacteria</taxon>
        <taxon>Pseudomonadati</taxon>
        <taxon>Bacteroidota</taxon>
        <taxon>Bacteroidia</taxon>
        <taxon>Bacteroidales</taxon>
        <taxon>Prevotellaceae</taxon>
        <taxon>Segatella</taxon>
    </lineage>
</organism>
<dbReference type="PaxDb" id="537011-PREVCOP_04263"/>
<reference evidence="2" key="1">
    <citation type="submission" date="2009-11" db="EMBL/GenBank/DDBJ databases">
        <authorList>
            <person name="Weinstock G."/>
            <person name="Sodergren E."/>
            <person name="Clifton S."/>
            <person name="Fulton L."/>
            <person name="Fulton B."/>
            <person name="Courtney L."/>
            <person name="Fronick C."/>
            <person name="Harrison M."/>
            <person name="Strong C."/>
            <person name="Farmer C."/>
            <person name="Delahaunty K."/>
            <person name="Markovic C."/>
            <person name="Hall O."/>
            <person name="Minx P."/>
            <person name="Tomlinson C."/>
            <person name="Mitreva M."/>
            <person name="Nelson J."/>
            <person name="Hou S."/>
            <person name="Wollam A."/>
            <person name="Pepin K.H."/>
            <person name="Johnson M."/>
            <person name="Bhonagiri V."/>
            <person name="Nash W.E."/>
            <person name="Warren W."/>
            <person name="Chinwalla A."/>
            <person name="Mardis E.R."/>
            <person name="Wilson R.K."/>
        </authorList>
    </citation>
    <scope>NUCLEOTIDE SEQUENCE [LARGE SCALE GENOMIC DNA]</scope>
    <source>
        <strain evidence="2">DSM 18205</strain>
    </source>
</reference>
<protein>
    <submittedName>
        <fullName evidence="2">Uncharacterized protein</fullName>
    </submittedName>
</protein>
<evidence type="ECO:0000313" key="3">
    <source>
        <dbReference type="Proteomes" id="UP000004477"/>
    </source>
</evidence>
<dbReference type="RefSeq" id="WP_006846981.1">
    <property type="nucleotide sequence ID" value="NZ_GG703852.1"/>
</dbReference>
<evidence type="ECO:0000313" key="2">
    <source>
        <dbReference type="EMBL" id="EFB36217.1"/>
    </source>
</evidence>
<comment type="caution">
    <text evidence="2">The sequence shown here is derived from an EMBL/GenBank/DDBJ whole genome shotgun (WGS) entry which is preliminary data.</text>
</comment>
<dbReference type="AlphaFoldDB" id="D1PAN8"/>
<name>D1PAN8_9BACT</name>